<dbReference type="RefSeq" id="WP_149403663.1">
    <property type="nucleotide sequence ID" value="NZ_BIXY01000083.1"/>
</dbReference>
<evidence type="ECO:0000313" key="1">
    <source>
        <dbReference type="EMBL" id="GCF10795.1"/>
    </source>
</evidence>
<dbReference type="AlphaFoldDB" id="A0A5A5THU0"/>
<dbReference type="GO" id="GO:0003677">
    <property type="term" value="F:DNA binding"/>
    <property type="evidence" value="ECO:0007669"/>
    <property type="project" value="InterPro"/>
</dbReference>
<protein>
    <recommendedName>
        <fullName evidence="3">HTH cro/C1-type domain-containing protein</fullName>
    </recommendedName>
</protein>
<keyword evidence="2" id="KW-1185">Reference proteome</keyword>
<accession>A0A5A5THU0</accession>
<reference evidence="1 2" key="1">
    <citation type="submission" date="2019-01" db="EMBL/GenBank/DDBJ databases">
        <title>Draft genome sequence of Dictyobacter sp. Uno17.</title>
        <authorList>
            <person name="Wang C.M."/>
            <person name="Zheng Y."/>
            <person name="Sakai Y."/>
            <person name="Abe K."/>
            <person name="Yokota A."/>
            <person name="Yabe S."/>
        </authorList>
    </citation>
    <scope>NUCLEOTIDE SEQUENCE [LARGE SCALE GENOMIC DNA]</scope>
    <source>
        <strain evidence="1 2">Uno17</strain>
    </source>
</reference>
<sequence>MFSPPQPSLQDFQVTHVTTNPISPLKYQRLLRGWSQNDLAVEIYRRCVLEGNVSVGITSESVRRWECGIHQPSPVYRKHICAIFALNAVQLGFLDPYISNRHIYTDISTNSAACQGELHISSQNLL</sequence>
<dbReference type="CDD" id="cd00093">
    <property type="entry name" value="HTH_XRE"/>
    <property type="match status" value="1"/>
</dbReference>
<dbReference type="EMBL" id="BIXY01000083">
    <property type="protein sequence ID" value="GCF10795.1"/>
    <property type="molecule type" value="Genomic_DNA"/>
</dbReference>
<dbReference type="InterPro" id="IPR001387">
    <property type="entry name" value="Cro/C1-type_HTH"/>
</dbReference>
<gene>
    <name evidence="1" type="ORF">KDI_43590</name>
</gene>
<proteinExistence type="predicted"/>
<evidence type="ECO:0008006" key="3">
    <source>
        <dbReference type="Google" id="ProtNLM"/>
    </source>
</evidence>
<dbReference type="InterPro" id="IPR010982">
    <property type="entry name" value="Lambda_DNA-bd_dom_sf"/>
</dbReference>
<organism evidence="1 2">
    <name type="scientific">Dictyobacter arantiisoli</name>
    <dbReference type="NCBI Taxonomy" id="2014874"/>
    <lineage>
        <taxon>Bacteria</taxon>
        <taxon>Bacillati</taxon>
        <taxon>Chloroflexota</taxon>
        <taxon>Ktedonobacteria</taxon>
        <taxon>Ktedonobacterales</taxon>
        <taxon>Dictyobacteraceae</taxon>
        <taxon>Dictyobacter</taxon>
    </lineage>
</organism>
<dbReference type="SUPFAM" id="SSF47413">
    <property type="entry name" value="lambda repressor-like DNA-binding domains"/>
    <property type="match status" value="1"/>
</dbReference>
<dbReference type="OrthoDB" id="140831at2"/>
<dbReference type="Gene3D" id="1.10.260.40">
    <property type="entry name" value="lambda repressor-like DNA-binding domains"/>
    <property type="match status" value="1"/>
</dbReference>
<dbReference type="Proteomes" id="UP000322530">
    <property type="component" value="Unassembled WGS sequence"/>
</dbReference>
<evidence type="ECO:0000313" key="2">
    <source>
        <dbReference type="Proteomes" id="UP000322530"/>
    </source>
</evidence>
<name>A0A5A5THU0_9CHLR</name>
<comment type="caution">
    <text evidence="1">The sequence shown here is derived from an EMBL/GenBank/DDBJ whole genome shotgun (WGS) entry which is preliminary data.</text>
</comment>